<dbReference type="AlphaFoldDB" id="A0AAV5IM69"/>
<feature type="transmembrane region" description="Helical" evidence="7">
    <location>
        <begin position="477"/>
        <end position="495"/>
    </location>
</feature>
<dbReference type="InterPro" id="IPR032630">
    <property type="entry name" value="P_typ_ATPase_c"/>
</dbReference>
<dbReference type="SUPFAM" id="SSF81665">
    <property type="entry name" value="Calcium ATPase, transmembrane domain M"/>
    <property type="match status" value="1"/>
</dbReference>
<dbReference type="EMBL" id="BPVZ01000016">
    <property type="protein sequence ID" value="GKV00881.1"/>
    <property type="molecule type" value="Genomic_DNA"/>
</dbReference>
<evidence type="ECO:0000256" key="6">
    <source>
        <dbReference type="ARBA" id="ARBA00023136"/>
    </source>
</evidence>
<protein>
    <recommendedName>
        <fullName evidence="12">P-type phospholipid transporter</fullName>
    </recommendedName>
</protein>
<reference evidence="10 11" key="1">
    <citation type="journal article" date="2021" name="Commun. Biol.">
        <title>The genome of Shorea leprosula (Dipterocarpaceae) highlights the ecological relevance of drought in aseasonal tropical rainforests.</title>
        <authorList>
            <person name="Ng K.K.S."/>
            <person name="Kobayashi M.J."/>
            <person name="Fawcett J.A."/>
            <person name="Hatakeyama M."/>
            <person name="Paape T."/>
            <person name="Ng C.H."/>
            <person name="Ang C.C."/>
            <person name="Tnah L.H."/>
            <person name="Lee C.T."/>
            <person name="Nishiyama T."/>
            <person name="Sese J."/>
            <person name="O'Brien M.J."/>
            <person name="Copetti D."/>
            <person name="Mohd Noor M.I."/>
            <person name="Ong R.C."/>
            <person name="Putra M."/>
            <person name="Sireger I.Z."/>
            <person name="Indrioko S."/>
            <person name="Kosugi Y."/>
            <person name="Izuno A."/>
            <person name="Isagi Y."/>
            <person name="Lee S.L."/>
            <person name="Shimizu K.K."/>
        </authorList>
    </citation>
    <scope>NUCLEOTIDE SEQUENCE [LARGE SCALE GENOMIC DNA]</scope>
    <source>
        <strain evidence="10">214</strain>
    </source>
</reference>
<dbReference type="Proteomes" id="UP001054252">
    <property type="component" value="Unassembled WGS sequence"/>
</dbReference>
<dbReference type="InterPro" id="IPR036412">
    <property type="entry name" value="HAD-like_sf"/>
</dbReference>
<dbReference type="NCBIfam" id="TIGR01494">
    <property type="entry name" value="ATPase_P-type"/>
    <property type="match status" value="1"/>
</dbReference>
<proteinExistence type="predicted"/>
<feature type="domain" description="P-type ATPase C-terminal" evidence="9">
    <location>
        <begin position="294"/>
        <end position="518"/>
    </location>
</feature>
<dbReference type="GO" id="GO:0140326">
    <property type="term" value="F:ATPase-coupled intramembrane lipid transporter activity"/>
    <property type="evidence" value="ECO:0007669"/>
    <property type="project" value="TreeGrafter"/>
</dbReference>
<feature type="transmembrane region" description="Helical" evidence="7">
    <location>
        <begin position="444"/>
        <end position="465"/>
    </location>
</feature>
<dbReference type="InterPro" id="IPR026960">
    <property type="entry name" value="RVT-Znf"/>
</dbReference>
<dbReference type="GO" id="GO:0016887">
    <property type="term" value="F:ATP hydrolysis activity"/>
    <property type="evidence" value="ECO:0007669"/>
    <property type="project" value="InterPro"/>
</dbReference>
<dbReference type="GO" id="GO:0046872">
    <property type="term" value="F:metal ion binding"/>
    <property type="evidence" value="ECO:0007669"/>
    <property type="project" value="UniProtKB-KW"/>
</dbReference>
<evidence type="ECO:0000259" key="9">
    <source>
        <dbReference type="Pfam" id="PF16212"/>
    </source>
</evidence>
<organism evidence="10 11">
    <name type="scientific">Rubroshorea leprosula</name>
    <dbReference type="NCBI Taxonomy" id="152421"/>
    <lineage>
        <taxon>Eukaryota</taxon>
        <taxon>Viridiplantae</taxon>
        <taxon>Streptophyta</taxon>
        <taxon>Embryophyta</taxon>
        <taxon>Tracheophyta</taxon>
        <taxon>Spermatophyta</taxon>
        <taxon>Magnoliopsida</taxon>
        <taxon>eudicotyledons</taxon>
        <taxon>Gunneridae</taxon>
        <taxon>Pentapetalae</taxon>
        <taxon>rosids</taxon>
        <taxon>malvids</taxon>
        <taxon>Malvales</taxon>
        <taxon>Dipterocarpaceae</taxon>
        <taxon>Rubroshorea</taxon>
    </lineage>
</organism>
<evidence type="ECO:0000256" key="3">
    <source>
        <dbReference type="ARBA" id="ARBA00022723"/>
    </source>
</evidence>
<name>A0AAV5IM69_9ROSI</name>
<dbReference type="Pfam" id="PF13966">
    <property type="entry name" value="zf-RVT"/>
    <property type="match status" value="1"/>
</dbReference>
<evidence type="ECO:0000256" key="1">
    <source>
        <dbReference type="ARBA" id="ARBA00004141"/>
    </source>
</evidence>
<gene>
    <name evidence="10" type="ORF">SLEP1_g13493</name>
</gene>
<keyword evidence="6 7" id="KW-0472">Membrane</keyword>
<feature type="transmembrane region" description="Helical" evidence="7">
    <location>
        <begin position="408"/>
        <end position="432"/>
    </location>
</feature>
<evidence type="ECO:0000259" key="8">
    <source>
        <dbReference type="Pfam" id="PF13966"/>
    </source>
</evidence>
<evidence type="ECO:0000256" key="4">
    <source>
        <dbReference type="ARBA" id="ARBA00022842"/>
    </source>
</evidence>
<dbReference type="GO" id="GO:0005886">
    <property type="term" value="C:plasma membrane"/>
    <property type="evidence" value="ECO:0007669"/>
    <property type="project" value="TreeGrafter"/>
</dbReference>
<dbReference type="Gene3D" id="3.40.50.1000">
    <property type="entry name" value="HAD superfamily/HAD-like"/>
    <property type="match status" value="1"/>
</dbReference>
<comment type="caution">
    <text evidence="10">The sequence shown here is derived from an EMBL/GenBank/DDBJ whole genome shotgun (WGS) entry which is preliminary data.</text>
</comment>
<dbReference type="InterPro" id="IPR023298">
    <property type="entry name" value="ATPase_P-typ_TM_dom_sf"/>
</dbReference>
<feature type="domain" description="Reverse transcriptase zinc-binding" evidence="8">
    <location>
        <begin position="95"/>
        <end position="184"/>
    </location>
</feature>
<comment type="subcellular location">
    <subcellularLocation>
        <location evidence="1">Membrane</location>
        <topology evidence="1">Multi-pass membrane protein</topology>
    </subcellularLocation>
</comment>
<keyword evidence="11" id="KW-1185">Reference proteome</keyword>
<dbReference type="GO" id="GO:0045332">
    <property type="term" value="P:phospholipid translocation"/>
    <property type="evidence" value="ECO:0007669"/>
    <property type="project" value="TreeGrafter"/>
</dbReference>
<evidence type="ECO:0000256" key="5">
    <source>
        <dbReference type="ARBA" id="ARBA00022989"/>
    </source>
</evidence>
<feature type="transmembrane region" description="Helical" evidence="7">
    <location>
        <begin position="358"/>
        <end position="378"/>
    </location>
</feature>
<keyword evidence="5 7" id="KW-1133">Transmembrane helix</keyword>
<dbReference type="InterPro" id="IPR001757">
    <property type="entry name" value="P_typ_ATPase"/>
</dbReference>
<dbReference type="PANTHER" id="PTHR24092:SF150">
    <property type="entry name" value="PHOSPHOLIPID-TRANSPORTING ATPASE"/>
    <property type="match status" value="1"/>
</dbReference>
<accession>A0AAV5IM69</accession>
<dbReference type="GO" id="GO:0005524">
    <property type="term" value="F:ATP binding"/>
    <property type="evidence" value="ECO:0007669"/>
    <property type="project" value="InterPro"/>
</dbReference>
<evidence type="ECO:0000256" key="7">
    <source>
        <dbReference type="SAM" id="Phobius"/>
    </source>
</evidence>
<evidence type="ECO:0008006" key="12">
    <source>
        <dbReference type="Google" id="ProtNLM"/>
    </source>
</evidence>
<dbReference type="InterPro" id="IPR023214">
    <property type="entry name" value="HAD_sf"/>
</dbReference>
<keyword evidence="2 7" id="KW-0812">Transmembrane</keyword>
<dbReference type="Pfam" id="PF16212">
    <property type="entry name" value="PhoLip_ATPase_C"/>
    <property type="match status" value="1"/>
</dbReference>
<keyword evidence="4" id="KW-0460">Magnesium</keyword>
<evidence type="ECO:0000313" key="10">
    <source>
        <dbReference type="EMBL" id="GKV00881.1"/>
    </source>
</evidence>
<evidence type="ECO:0000256" key="2">
    <source>
        <dbReference type="ARBA" id="ARBA00022692"/>
    </source>
</evidence>
<sequence>MGDKIKFWYDKWVGIDSLDVSFPRLFNLALNRNANVMEVGQISNGLWIWRNAWRREPFGRERNEERLLKESLVGGITFSTQPDQRVWSFDTANGYTVGKAYSMMAGQNNILEPRICTRLWNRLVPTKVSCFGWRLLLNGIPTKSGLLKRGVKLEEAETICCICRRDFEDENHLFVQCPKIQSLWMKCYNWWGISLPLPNSIPLLCEAHSFGIKKVVKSDVWFLIFLVVTWSIWYSRNSIIHNAQQWDEGKVARLVKQGTGKTTLAVGDDANDVGMIQETDIGVGIRGVEGMQAVMVSDFSLAQFRFLERLLVVHGHWCYKRIAQMICYFFDKNIAFGLTLFYFEAFTGFSGQSIYDDWYMILFNVLLTSFPVISLGVFQQHVPSDVCLQFSALYQQGPRNLFFDWYRIFGWMGNGFYSSLIIFFLNIIIFYDQALRMGGQTADMAALGTTMFTSIIWALNCQIALTMSHFTWIQHLLIWGSIVTWYLFLFMYGMLSPTFSGNAYQLLVEALASAPIYWPLSNSCLKDIEDKRMWTRERSKARQKTNIGFSARVDAKIRQLRVKLQRKQPSLEQVHDMMSPIS</sequence>
<dbReference type="SUPFAM" id="SSF56784">
    <property type="entry name" value="HAD-like"/>
    <property type="match status" value="1"/>
</dbReference>
<keyword evidence="3" id="KW-0479">Metal-binding</keyword>
<dbReference type="PANTHER" id="PTHR24092">
    <property type="entry name" value="PROBABLE PHOSPHOLIPID-TRANSPORTING ATPASE"/>
    <property type="match status" value="1"/>
</dbReference>
<evidence type="ECO:0000313" key="11">
    <source>
        <dbReference type="Proteomes" id="UP001054252"/>
    </source>
</evidence>